<proteinExistence type="predicted"/>
<dbReference type="EMBL" id="JACYFG010000013">
    <property type="protein sequence ID" value="MBD5779780.1"/>
    <property type="molecule type" value="Genomic_DNA"/>
</dbReference>
<sequence>MNSGRVRIEGYGVRVSSLLRRFVEGRCSPLFSKNRNLGQLTIEIFGKSALPNRPYLRVRGIASLKDKEIEVFGSGMTAYLGLASMLNKLDEALREARWEDDFSASRLAGAMRAVLPAKAFSRPALAGVR</sequence>
<dbReference type="RefSeq" id="WP_191616905.1">
    <property type="nucleotide sequence ID" value="NZ_JACYFG010000013.1"/>
</dbReference>
<protein>
    <submittedName>
        <fullName evidence="1">Uncharacterized protein</fullName>
    </submittedName>
</protein>
<name>A0A927F9R7_9BACT</name>
<dbReference type="Proteomes" id="UP000622317">
    <property type="component" value="Unassembled WGS sequence"/>
</dbReference>
<evidence type="ECO:0000313" key="2">
    <source>
        <dbReference type="Proteomes" id="UP000622317"/>
    </source>
</evidence>
<gene>
    <name evidence="1" type="ORF">IEN85_09775</name>
</gene>
<dbReference type="AlphaFoldDB" id="A0A927F9R7"/>
<organism evidence="1 2">
    <name type="scientific">Pelagicoccus enzymogenes</name>
    <dbReference type="NCBI Taxonomy" id="2773457"/>
    <lineage>
        <taxon>Bacteria</taxon>
        <taxon>Pseudomonadati</taxon>
        <taxon>Verrucomicrobiota</taxon>
        <taxon>Opitutia</taxon>
        <taxon>Puniceicoccales</taxon>
        <taxon>Pelagicoccaceae</taxon>
        <taxon>Pelagicoccus</taxon>
    </lineage>
</organism>
<evidence type="ECO:0000313" key="1">
    <source>
        <dbReference type="EMBL" id="MBD5779780.1"/>
    </source>
</evidence>
<keyword evidence="2" id="KW-1185">Reference proteome</keyword>
<comment type="caution">
    <text evidence="1">The sequence shown here is derived from an EMBL/GenBank/DDBJ whole genome shotgun (WGS) entry which is preliminary data.</text>
</comment>
<accession>A0A927F9R7</accession>
<reference evidence="1" key="1">
    <citation type="submission" date="2020-09" db="EMBL/GenBank/DDBJ databases">
        <title>Pelagicoccus enzymogenes sp. nov. with an EPS production, isolated from marine sediment.</title>
        <authorList>
            <person name="Feng X."/>
        </authorList>
    </citation>
    <scope>NUCLEOTIDE SEQUENCE</scope>
    <source>
        <strain evidence="1">NFK12</strain>
    </source>
</reference>